<dbReference type="InterPro" id="IPR004839">
    <property type="entry name" value="Aminotransferase_I/II_large"/>
</dbReference>
<keyword evidence="3" id="KW-0032">Aminotransferase</keyword>
<comment type="caution">
    <text evidence="7">The sequence shown here is derived from an EMBL/GenBank/DDBJ whole genome shotgun (WGS) entry which is preliminary data.</text>
</comment>
<evidence type="ECO:0000256" key="5">
    <source>
        <dbReference type="ARBA" id="ARBA00022898"/>
    </source>
</evidence>
<dbReference type="AlphaFoldDB" id="A0A1F6GRN0"/>
<evidence type="ECO:0000256" key="1">
    <source>
        <dbReference type="ARBA" id="ARBA00001933"/>
    </source>
</evidence>
<dbReference type="InterPro" id="IPR015424">
    <property type="entry name" value="PyrdxlP-dep_Trfase"/>
</dbReference>
<accession>A0A1F6GRN0</accession>
<evidence type="ECO:0000256" key="3">
    <source>
        <dbReference type="ARBA" id="ARBA00022576"/>
    </source>
</evidence>
<name>A0A1F6GRN0_9PROT</name>
<dbReference type="GO" id="GO:0016212">
    <property type="term" value="F:kynurenine-oxoglutarate transaminase activity"/>
    <property type="evidence" value="ECO:0007669"/>
    <property type="project" value="TreeGrafter"/>
</dbReference>
<feature type="domain" description="Aminotransferase class I/classII large" evidence="6">
    <location>
        <begin position="28"/>
        <end position="376"/>
    </location>
</feature>
<keyword evidence="4" id="KW-0808">Transferase</keyword>
<dbReference type="GO" id="GO:0005737">
    <property type="term" value="C:cytoplasm"/>
    <property type="evidence" value="ECO:0007669"/>
    <property type="project" value="TreeGrafter"/>
</dbReference>
<dbReference type="Pfam" id="PF00155">
    <property type="entry name" value="Aminotran_1_2"/>
    <property type="match status" value="1"/>
</dbReference>
<proteinExistence type="inferred from homology"/>
<organism evidence="7 8">
    <name type="scientific">Candidatus Lambdaproteobacteria bacterium RIFOXYD2_FULL_56_26</name>
    <dbReference type="NCBI Taxonomy" id="1817773"/>
    <lineage>
        <taxon>Bacteria</taxon>
        <taxon>Pseudomonadati</taxon>
        <taxon>Pseudomonadota</taxon>
        <taxon>Candidatus Lambdaproteobacteria</taxon>
    </lineage>
</organism>
<evidence type="ECO:0000259" key="6">
    <source>
        <dbReference type="Pfam" id="PF00155"/>
    </source>
</evidence>
<reference evidence="7 8" key="1">
    <citation type="journal article" date="2016" name="Nat. Commun.">
        <title>Thousands of microbial genomes shed light on interconnected biogeochemical processes in an aquifer system.</title>
        <authorList>
            <person name="Anantharaman K."/>
            <person name="Brown C.T."/>
            <person name="Hug L.A."/>
            <person name="Sharon I."/>
            <person name="Castelle C.J."/>
            <person name="Probst A.J."/>
            <person name="Thomas B.C."/>
            <person name="Singh A."/>
            <person name="Wilkins M.J."/>
            <person name="Karaoz U."/>
            <person name="Brodie E.L."/>
            <person name="Williams K.H."/>
            <person name="Hubbard S.S."/>
            <person name="Banfield J.F."/>
        </authorList>
    </citation>
    <scope>NUCLEOTIDE SEQUENCE [LARGE SCALE GENOMIC DNA]</scope>
</reference>
<protein>
    <recommendedName>
        <fullName evidence="6">Aminotransferase class I/classII large domain-containing protein</fullName>
    </recommendedName>
</protein>
<evidence type="ECO:0000313" key="8">
    <source>
        <dbReference type="Proteomes" id="UP000177583"/>
    </source>
</evidence>
<dbReference type="PANTHER" id="PTHR43807:SF20">
    <property type="entry name" value="FI04487P"/>
    <property type="match status" value="1"/>
</dbReference>
<gene>
    <name evidence="7" type="ORF">A2557_03490</name>
</gene>
<evidence type="ECO:0000256" key="2">
    <source>
        <dbReference type="ARBA" id="ARBA00007441"/>
    </source>
</evidence>
<dbReference type="Gene3D" id="3.40.640.10">
    <property type="entry name" value="Type I PLP-dependent aspartate aminotransferase-like (Major domain)"/>
    <property type="match status" value="1"/>
</dbReference>
<dbReference type="CDD" id="cd00609">
    <property type="entry name" value="AAT_like"/>
    <property type="match status" value="1"/>
</dbReference>
<comment type="cofactor">
    <cofactor evidence="1">
        <name>pyridoxal 5'-phosphate</name>
        <dbReference type="ChEBI" id="CHEBI:597326"/>
    </cofactor>
</comment>
<keyword evidence="5" id="KW-0663">Pyridoxal phosphate</keyword>
<evidence type="ECO:0000313" key="7">
    <source>
        <dbReference type="EMBL" id="OGH00708.1"/>
    </source>
</evidence>
<dbReference type="InterPro" id="IPR015421">
    <property type="entry name" value="PyrdxlP-dep_Trfase_major"/>
</dbReference>
<dbReference type="InterPro" id="IPR051326">
    <property type="entry name" value="Kynurenine-oxoglutarate_AT"/>
</dbReference>
<dbReference type="InterPro" id="IPR015422">
    <property type="entry name" value="PyrdxlP-dep_Trfase_small"/>
</dbReference>
<dbReference type="PANTHER" id="PTHR43807">
    <property type="entry name" value="FI04487P"/>
    <property type="match status" value="1"/>
</dbReference>
<dbReference type="Proteomes" id="UP000177583">
    <property type="component" value="Unassembled WGS sequence"/>
</dbReference>
<dbReference type="SUPFAM" id="SSF53383">
    <property type="entry name" value="PLP-dependent transferases"/>
    <property type="match status" value="1"/>
</dbReference>
<dbReference type="EMBL" id="MFNF01000043">
    <property type="protein sequence ID" value="OGH00708.1"/>
    <property type="molecule type" value="Genomic_DNA"/>
</dbReference>
<dbReference type="GO" id="GO:0030170">
    <property type="term" value="F:pyridoxal phosphate binding"/>
    <property type="evidence" value="ECO:0007669"/>
    <property type="project" value="InterPro"/>
</dbReference>
<evidence type="ECO:0000256" key="4">
    <source>
        <dbReference type="ARBA" id="ARBA00022679"/>
    </source>
</evidence>
<sequence length="384" mass="42836">MKPLNPLLSRLEESIFSTITQLSNQHQAINLAQGFPDFEGPQWVLELAQEALLAGGKNQYAPSWGLPALRQALADSYRSLYGLTYDPAQEILVTNGATEAIYATIAALVSPRDEVVAFEPLYDSYLASVTLAQGNLKTVTLNAPGFGFDLEELKAQVGPKTKLLILNSPHNPTGKVFSQKELEEIAQLAERFDFYILSDEVYEFLTYQVPHLPVASLPGMQKRVITCSSVGKTFSLTGWKIGWVAAPKELAAGIHKVHQYLCFCVTHPLQVALAKAWPQWPDHLTQFRREYQHKRDLLAQGLTQAGFEVLVPQGTYFLLAQTPPGKTDLEFCRELILDCKVATIPTSVFYQHSDQGKRMIRFCFAKRETTLNQALAQLQPRRGA</sequence>
<comment type="similarity">
    <text evidence="2">Belongs to the class-I pyridoxal-phosphate-dependent aminotransferase family.</text>
</comment>
<dbReference type="Gene3D" id="3.90.1150.10">
    <property type="entry name" value="Aspartate Aminotransferase, domain 1"/>
    <property type="match status" value="1"/>
</dbReference>
<dbReference type="FunFam" id="3.40.640.10:FF:000033">
    <property type="entry name" value="Aspartate aminotransferase"/>
    <property type="match status" value="1"/>
</dbReference>